<dbReference type="Proteomes" id="UP001346149">
    <property type="component" value="Unassembled WGS sequence"/>
</dbReference>
<evidence type="ECO:0008006" key="10">
    <source>
        <dbReference type="Google" id="ProtNLM"/>
    </source>
</evidence>
<dbReference type="Pfam" id="PF03661">
    <property type="entry name" value="TMEM33_Pom33"/>
    <property type="match status" value="1"/>
</dbReference>
<evidence type="ECO:0000256" key="1">
    <source>
        <dbReference type="ARBA" id="ARBA00004141"/>
    </source>
</evidence>
<proteinExistence type="inferred from homology"/>
<dbReference type="PANTHER" id="PTHR12703:SF4">
    <property type="entry name" value="TRANSMEMBRANE PROTEIN 33"/>
    <property type="match status" value="1"/>
</dbReference>
<comment type="caution">
    <text evidence="8">The sequence shown here is derived from an EMBL/GenBank/DDBJ whole genome shotgun (WGS) entry which is preliminary data.</text>
</comment>
<evidence type="ECO:0000256" key="7">
    <source>
        <dbReference type="SAM" id="Phobius"/>
    </source>
</evidence>
<evidence type="ECO:0000256" key="2">
    <source>
        <dbReference type="ARBA" id="ARBA00007322"/>
    </source>
</evidence>
<feature type="transmembrane region" description="Helical" evidence="7">
    <location>
        <begin position="123"/>
        <end position="144"/>
    </location>
</feature>
<comment type="subcellular location">
    <subcellularLocation>
        <location evidence="1">Membrane</location>
        <topology evidence="1">Multi-pass membrane protein</topology>
    </subcellularLocation>
</comment>
<dbReference type="GO" id="GO:0071786">
    <property type="term" value="P:endoplasmic reticulum tubular network organization"/>
    <property type="evidence" value="ECO:0007669"/>
    <property type="project" value="TreeGrafter"/>
</dbReference>
<keyword evidence="3 7" id="KW-0812">Transmembrane</keyword>
<dbReference type="GO" id="GO:0005783">
    <property type="term" value="C:endoplasmic reticulum"/>
    <property type="evidence" value="ECO:0007669"/>
    <property type="project" value="TreeGrafter"/>
</dbReference>
<feature type="transmembrane region" description="Helical" evidence="7">
    <location>
        <begin position="150"/>
        <end position="172"/>
    </location>
</feature>
<feature type="compositionally biased region" description="Low complexity" evidence="6">
    <location>
        <begin position="70"/>
        <end position="111"/>
    </location>
</feature>
<protein>
    <recommendedName>
        <fullName evidence="10">Transmembrane protein 33 homolog</fullName>
    </recommendedName>
</protein>
<evidence type="ECO:0000256" key="3">
    <source>
        <dbReference type="ARBA" id="ARBA00022692"/>
    </source>
</evidence>
<keyword evidence="9" id="KW-1185">Reference proteome</keyword>
<keyword evidence="5 7" id="KW-0472">Membrane</keyword>
<evidence type="ECO:0000256" key="4">
    <source>
        <dbReference type="ARBA" id="ARBA00022989"/>
    </source>
</evidence>
<comment type="similarity">
    <text evidence="2">Belongs to the PER33/POM33 family.</text>
</comment>
<name>A0AAN7RLB3_TRANT</name>
<keyword evidence="4 7" id="KW-1133">Transmembrane helix</keyword>
<evidence type="ECO:0000313" key="8">
    <source>
        <dbReference type="EMBL" id="KAK4800628.1"/>
    </source>
</evidence>
<dbReference type="GO" id="GO:0016020">
    <property type="term" value="C:membrane"/>
    <property type="evidence" value="ECO:0007669"/>
    <property type="project" value="UniProtKB-SubCell"/>
</dbReference>
<gene>
    <name evidence="8" type="ORF">SAY86_021115</name>
</gene>
<dbReference type="AlphaFoldDB" id="A0AAN7RLB3"/>
<dbReference type="InterPro" id="IPR051645">
    <property type="entry name" value="PER33/POM33_regulator"/>
</dbReference>
<dbReference type="GO" id="GO:0061024">
    <property type="term" value="P:membrane organization"/>
    <property type="evidence" value="ECO:0007669"/>
    <property type="project" value="TreeGrafter"/>
</dbReference>
<feature type="transmembrane region" description="Helical" evidence="7">
    <location>
        <begin position="184"/>
        <end position="204"/>
    </location>
</feature>
<evidence type="ECO:0000313" key="9">
    <source>
        <dbReference type="Proteomes" id="UP001346149"/>
    </source>
</evidence>
<evidence type="ECO:0000256" key="6">
    <source>
        <dbReference type="SAM" id="MobiDB-lite"/>
    </source>
</evidence>
<feature type="region of interest" description="Disordered" evidence="6">
    <location>
        <begin position="70"/>
        <end position="114"/>
    </location>
</feature>
<accession>A0AAN7RLB3</accession>
<dbReference type="InterPro" id="IPR005344">
    <property type="entry name" value="TMEM33/Pom33"/>
</dbReference>
<organism evidence="8 9">
    <name type="scientific">Trapa natans</name>
    <name type="common">Water chestnut</name>
    <dbReference type="NCBI Taxonomy" id="22666"/>
    <lineage>
        <taxon>Eukaryota</taxon>
        <taxon>Viridiplantae</taxon>
        <taxon>Streptophyta</taxon>
        <taxon>Embryophyta</taxon>
        <taxon>Tracheophyta</taxon>
        <taxon>Spermatophyta</taxon>
        <taxon>Magnoliopsida</taxon>
        <taxon>eudicotyledons</taxon>
        <taxon>Gunneridae</taxon>
        <taxon>Pentapetalae</taxon>
        <taxon>rosids</taxon>
        <taxon>malvids</taxon>
        <taxon>Myrtales</taxon>
        <taxon>Lythraceae</taxon>
        <taxon>Trapa</taxon>
    </lineage>
</organism>
<dbReference type="PANTHER" id="PTHR12703">
    <property type="entry name" value="TRANSMEMBRANE PROTEIN 33"/>
    <property type="match status" value="1"/>
</dbReference>
<reference evidence="8 9" key="1">
    <citation type="journal article" date="2023" name="Hortic Res">
        <title>Pangenome of water caltrop reveals structural variations and asymmetric subgenome divergence after allopolyploidization.</title>
        <authorList>
            <person name="Zhang X."/>
            <person name="Chen Y."/>
            <person name="Wang L."/>
            <person name="Yuan Y."/>
            <person name="Fang M."/>
            <person name="Shi L."/>
            <person name="Lu R."/>
            <person name="Comes H.P."/>
            <person name="Ma Y."/>
            <person name="Chen Y."/>
            <person name="Huang G."/>
            <person name="Zhou Y."/>
            <person name="Zheng Z."/>
            <person name="Qiu Y."/>
        </authorList>
    </citation>
    <scope>NUCLEOTIDE SEQUENCE [LARGE SCALE GENOMIC DNA]</scope>
    <source>
        <strain evidence="8">F231</strain>
    </source>
</reference>
<evidence type="ECO:0000256" key="5">
    <source>
        <dbReference type="ARBA" id="ARBA00023136"/>
    </source>
</evidence>
<dbReference type="EMBL" id="JAXQNO010000003">
    <property type="protein sequence ID" value="KAK4800628.1"/>
    <property type="molecule type" value="Genomic_DNA"/>
</dbReference>
<sequence length="342" mass="38354">MGEEGEDPQRLKKIAAAAYDYDNDPRWADYWSNILIPPKMASNSDVVDHYKRKFYQRFIDPSLVVEAISSSSSSQGSRRSAPSSASSTTTSEHVGSRSSGTTAQTSGSSTTNPSSMGIDRQTLLFSINAWVLVVAVLAIFPLIPKNLSSRAYQLTFTGTTLSSLISVYSLYGKPRAWNMQALQAYFQSVIVTKDFMNFIFGLTFLTAPAYFRSALIPVLCRTIVHLAKFLRRNFTRSALYRRYLEEPCVSVESNISTLGVLSSQAEIALGFLILVSLFSRQRNVLLLFMYWQQLKLMYHAPATGGYHRSVWAKIGQTILPLVHCYAPFLNGLLSAAQRWWFR</sequence>